<name>A0AAN9J3S6_CROPI</name>
<proteinExistence type="predicted"/>
<organism evidence="1 2">
    <name type="scientific">Crotalaria pallida</name>
    <name type="common">Smooth rattlebox</name>
    <name type="synonym">Crotalaria striata</name>
    <dbReference type="NCBI Taxonomy" id="3830"/>
    <lineage>
        <taxon>Eukaryota</taxon>
        <taxon>Viridiplantae</taxon>
        <taxon>Streptophyta</taxon>
        <taxon>Embryophyta</taxon>
        <taxon>Tracheophyta</taxon>
        <taxon>Spermatophyta</taxon>
        <taxon>Magnoliopsida</taxon>
        <taxon>eudicotyledons</taxon>
        <taxon>Gunneridae</taxon>
        <taxon>Pentapetalae</taxon>
        <taxon>rosids</taxon>
        <taxon>fabids</taxon>
        <taxon>Fabales</taxon>
        <taxon>Fabaceae</taxon>
        <taxon>Papilionoideae</taxon>
        <taxon>50 kb inversion clade</taxon>
        <taxon>genistoids sensu lato</taxon>
        <taxon>core genistoids</taxon>
        <taxon>Crotalarieae</taxon>
        <taxon>Crotalaria</taxon>
    </lineage>
</organism>
<gene>
    <name evidence="1" type="ORF">RIF29_06860</name>
</gene>
<dbReference type="AlphaFoldDB" id="A0AAN9J3S6"/>
<comment type="caution">
    <text evidence="1">The sequence shown here is derived from an EMBL/GenBank/DDBJ whole genome shotgun (WGS) entry which is preliminary data.</text>
</comment>
<keyword evidence="2" id="KW-1185">Reference proteome</keyword>
<evidence type="ECO:0000313" key="1">
    <source>
        <dbReference type="EMBL" id="KAK7291593.1"/>
    </source>
</evidence>
<reference evidence="1 2" key="1">
    <citation type="submission" date="2024-01" db="EMBL/GenBank/DDBJ databases">
        <title>The genomes of 5 underutilized Papilionoideae crops provide insights into root nodulation and disease resistanc.</title>
        <authorList>
            <person name="Yuan L."/>
        </authorList>
    </citation>
    <scope>NUCLEOTIDE SEQUENCE [LARGE SCALE GENOMIC DNA]</scope>
    <source>
        <strain evidence="1">ZHUSHIDOU_FW_LH</strain>
        <tissue evidence="1">Leaf</tissue>
    </source>
</reference>
<protein>
    <submittedName>
        <fullName evidence="1">Uncharacterized protein</fullName>
    </submittedName>
</protein>
<dbReference type="EMBL" id="JAYWIO010000001">
    <property type="protein sequence ID" value="KAK7291593.1"/>
    <property type="molecule type" value="Genomic_DNA"/>
</dbReference>
<sequence>MFKQSLRIGKKGKEVSELNGKLKFKISSCGGVQRLLSKSLLCQSCIRFLELFNSACAMDGDKAYVGCRRSKRKRVLLDDGGVGKTKPPFFSSSENSVVEGYQSVGQSSCRRRIAFRNSLLGNVPISGGFDSNLTTQEHALLDITNQLSFVGGLNTVQRKQAHVCQDSSDNIADKTLIPEVGKHNVLDLKHVIEVVPAVRMINSPQRNQDHGFEDTSNDSEICLVNTIDSKELSLNYEVGKDSLLDVQHVTQDQVVEVVDNLAGCCVVISPRKGQKVSTGAGNQIVCDLSKKLMDGKEVVVEDIDSVRLDKRKRQQCVVQGGKEKVDKGVSLKRKANENLFGVYNTGADSVHSREEINEPGHEQMRCVEVSYISEVNPNQNIGRSLKEFTSMPQPQGEQFMNVRNLLIAEQLNFDNLQQENEFRTLHSSMTDEQRDVFDGIMSSITSGQGIC</sequence>
<accession>A0AAN9J3S6</accession>
<dbReference type="Proteomes" id="UP001372338">
    <property type="component" value="Unassembled WGS sequence"/>
</dbReference>
<evidence type="ECO:0000313" key="2">
    <source>
        <dbReference type="Proteomes" id="UP001372338"/>
    </source>
</evidence>